<dbReference type="CDD" id="cd16031">
    <property type="entry name" value="G6S_like"/>
    <property type="match status" value="1"/>
</dbReference>
<dbReference type="Gene3D" id="3.40.720.10">
    <property type="entry name" value="Alkaline Phosphatase, subunit A"/>
    <property type="match status" value="1"/>
</dbReference>
<accession>A0A8J2BQ67</accession>
<evidence type="ECO:0000256" key="2">
    <source>
        <dbReference type="ARBA" id="ARBA00022801"/>
    </source>
</evidence>
<keyword evidence="6" id="KW-1185">Reference proteome</keyword>
<dbReference type="InterPro" id="IPR000917">
    <property type="entry name" value="Sulfatase_N"/>
</dbReference>
<dbReference type="InterPro" id="IPR017850">
    <property type="entry name" value="Alkaline_phosphatase_core_sf"/>
</dbReference>
<gene>
    <name evidence="5" type="ORF">MPNT_280017</name>
</gene>
<keyword evidence="1" id="KW-0479">Metal-binding</keyword>
<feature type="compositionally biased region" description="Polar residues" evidence="3">
    <location>
        <begin position="472"/>
        <end position="482"/>
    </location>
</feature>
<dbReference type="SUPFAM" id="SSF53649">
    <property type="entry name" value="Alkaline phosphatase-like"/>
    <property type="match status" value="1"/>
</dbReference>
<protein>
    <submittedName>
        <fullName evidence="5">Arylsulfatase</fullName>
        <ecNumber evidence="5">3.1.6.1</ecNumber>
    </submittedName>
</protein>
<name>A0A8J2BQ67_9BACT</name>
<dbReference type="PANTHER" id="PTHR45953">
    <property type="entry name" value="IDURONATE 2-SULFATASE"/>
    <property type="match status" value="1"/>
</dbReference>
<feature type="domain" description="Sulfatase N-terminal" evidence="4">
    <location>
        <begin position="40"/>
        <end position="363"/>
    </location>
</feature>
<proteinExistence type="predicted"/>
<dbReference type="GO" id="GO:0046872">
    <property type="term" value="F:metal ion binding"/>
    <property type="evidence" value="ECO:0007669"/>
    <property type="project" value="UniProtKB-KW"/>
</dbReference>
<organism evidence="5 6">
    <name type="scientific">Candidatus Methylacidithermus pantelleriae</name>
    <dbReference type="NCBI Taxonomy" id="2744239"/>
    <lineage>
        <taxon>Bacteria</taxon>
        <taxon>Pseudomonadati</taxon>
        <taxon>Verrucomicrobiota</taxon>
        <taxon>Methylacidiphilae</taxon>
        <taxon>Methylacidiphilales</taxon>
        <taxon>Methylacidiphilaceae</taxon>
        <taxon>Candidatus Methylacidithermus</taxon>
    </lineage>
</organism>
<evidence type="ECO:0000256" key="3">
    <source>
        <dbReference type="SAM" id="MobiDB-lite"/>
    </source>
</evidence>
<dbReference type="AlphaFoldDB" id="A0A8J2BQ67"/>
<dbReference type="Proteomes" id="UP000663859">
    <property type="component" value="Unassembled WGS sequence"/>
</dbReference>
<evidence type="ECO:0000259" key="4">
    <source>
        <dbReference type="Pfam" id="PF00884"/>
    </source>
</evidence>
<keyword evidence="2 5" id="KW-0378">Hydrolase</keyword>
<dbReference type="RefSeq" id="WP_174583326.1">
    <property type="nucleotide sequence ID" value="NZ_CAJNOB010000021.1"/>
</dbReference>
<evidence type="ECO:0000313" key="5">
    <source>
        <dbReference type="EMBL" id="CAF0698534.1"/>
    </source>
</evidence>
<dbReference type="GO" id="GO:0004065">
    <property type="term" value="F:arylsulfatase activity"/>
    <property type="evidence" value="ECO:0007669"/>
    <property type="project" value="UniProtKB-EC"/>
</dbReference>
<evidence type="ECO:0000313" key="6">
    <source>
        <dbReference type="Proteomes" id="UP000663859"/>
    </source>
</evidence>
<dbReference type="GO" id="GO:0005737">
    <property type="term" value="C:cytoplasm"/>
    <property type="evidence" value="ECO:0007669"/>
    <property type="project" value="TreeGrafter"/>
</dbReference>
<feature type="compositionally biased region" description="Basic and acidic residues" evidence="3">
    <location>
        <begin position="205"/>
        <end position="219"/>
    </location>
</feature>
<feature type="region of interest" description="Disordered" evidence="3">
    <location>
        <begin position="467"/>
        <end position="495"/>
    </location>
</feature>
<dbReference type="Pfam" id="PF00884">
    <property type="entry name" value="Sulfatase"/>
    <property type="match status" value="1"/>
</dbReference>
<dbReference type="EC" id="3.1.6.1" evidence="5"/>
<sequence length="495" mass="56415">MEDFSRWLLFFFLGALMTLGAWGKNASASTGLSSSEQARPNIVFLLADDLRWDALGCMGNRIVRTPCLDALAQRGVLFESHFCATSICPVSRASIFLGQYERCHRIFDFAISFSPKVWSNAYPVLLRKHGYRTGFIGKFGVGEFLPAGDFDYWDGFGGQGRYFEPGVPDHLTERQARSAIRFLRSSVGKEPFCLSVSFKAPHAQDGARREFPPDPRDETLYQDVEIPPPSTGDPDHFRRLPHCVQDSEGRFLWEGRFSDPDQYQKTVRDYYRLVTGLDRAVGEIWRAVEELGLGNRTILVFSSDNGLLLGEHGLAGKWLMYEPSIRVPLLVYDPRLPPGLRGRRIAAMTLNVDLAPTFLDWAGTDIPGEIQGKSLRPLIEGKRVPWRTEWFYENHYTAGGRIPEVEGIRTEQWKYIRYPQTPEKEEELYCVARDPNEEKNLARDPSFRRILRRLQRQVQWWKQKLSCEEPAGSTQNTKQSPSRALGEGNELVTAP</sequence>
<dbReference type="EMBL" id="CAJNOB010000021">
    <property type="protein sequence ID" value="CAF0698534.1"/>
    <property type="molecule type" value="Genomic_DNA"/>
</dbReference>
<evidence type="ECO:0000256" key="1">
    <source>
        <dbReference type="ARBA" id="ARBA00022723"/>
    </source>
</evidence>
<dbReference type="PANTHER" id="PTHR45953:SF1">
    <property type="entry name" value="IDURONATE 2-SULFATASE"/>
    <property type="match status" value="1"/>
</dbReference>
<feature type="region of interest" description="Disordered" evidence="3">
    <location>
        <begin position="204"/>
        <end position="237"/>
    </location>
</feature>
<comment type="caution">
    <text evidence="5">The sequence shown here is derived from an EMBL/GenBank/DDBJ whole genome shotgun (WGS) entry which is preliminary data.</text>
</comment>
<reference evidence="5" key="1">
    <citation type="submission" date="2021-02" db="EMBL/GenBank/DDBJ databases">
        <authorList>
            <person name="Cremers G."/>
            <person name="Picone N."/>
        </authorList>
    </citation>
    <scope>NUCLEOTIDE SEQUENCE</scope>
    <source>
        <strain evidence="5">PQ17</strain>
    </source>
</reference>